<dbReference type="GO" id="GO:0006694">
    <property type="term" value="P:steroid biosynthetic process"/>
    <property type="evidence" value="ECO:0007669"/>
    <property type="project" value="InterPro"/>
</dbReference>
<dbReference type="PANTHER" id="PTHR43245">
    <property type="entry name" value="BIFUNCTIONAL POLYMYXIN RESISTANCE PROTEIN ARNA"/>
    <property type="match status" value="1"/>
</dbReference>
<dbReference type="Proteomes" id="UP000799537">
    <property type="component" value="Unassembled WGS sequence"/>
</dbReference>
<organism evidence="4 5">
    <name type="scientific">Zasmidium cellare ATCC 36951</name>
    <dbReference type="NCBI Taxonomy" id="1080233"/>
    <lineage>
        <taxon>Eukaryota</taxon>
        <taxon>Fungi</taxon>
        <taxon>Dikarya</taxon>
        <taxon>Ascomycota</taxon>
        <taxon>Pezizomycotina</taxon>
        <taxon>Dothideomycetes</taxon>
        <taxon>Dothideomycetidae</taxon>
        <taxon>Mycosphaerellales</taxon>
        <taxon>Mycosphaerellaceae</taxon>
        <taxon>Zasmidium</taxon>
    </lineage>
</organism>
<dbReference type="PANTHER" id="PTHR43245:SF51">
    <property type="entry name" value="SHORT CHAIN DEHYDROGENASE_REDUCTASE FAMILY 42E, MEMBER 2"/>
    <property type="match status" value="1"/>
</dbReference>
<gene>
    <name evidence="4" type="ORF">M409DRAFT_16600</name>
</gene>
<name>A0A6A6D2J3_ZASCE</name>
<dbReference type="OrthoDB" id="10058185at2759"/>
<proteinExistence type="inferred from homology"/>
<dbReference type="SUPFAM" id="SSF51735">
    <property type="entry name" value="NAD(P)-binding Rossmann-fold domains"/>
    <property type="match status" value="1"/>
</dbReference>
<dbReference type="GeneID" id="54556953"/>
<evidence type="ECO:0000256" key="1">
    <source>
        <dbReference type="ARBA" id="ARBA00009219"/>
    </source>
</evidence>
<dbReference type="GO" id="GO:0016616">
    <property type="term" value="F:oxidoreductase activity, acting on the CH-OH group of donors, NAD or NADP as acceptor"/>
    <property type="evidence" value="ECO:0007669"/>
    <property type="project" value="InterPro"/>
</dbReference>
<evidence type="ECO:0000256" key="2">
    <source>
        <dbReference type="ARBA" id="ARBA00023002"/>
    </source>
</evidence>
<evidence type="ECO:0000313" key="4">
    <source>
        <dbReference type="EMBL" id="KAF2172638.1"/>
    </source>
</evidence>
<keyword evidence="5" id="KW-1185">Reference proteome</keyword>
<dbReference type="AlphaFoldDB" id="A0A6A6D2J3"/>
<dbReference type="RefSeq" id="XP_033673527.1">
    <property type="nucleotide sequence ID" value="XM_033803681.1"/>
</dbReference>
<comment type="similarity">
    <text evidence="1">Belongs to the 3-beta-HSD family.</text>
</comment>
<protein>
    <recommendedName>
        <fullName evidence="3">3-beta hydroxysteroid dehydrogenase/isomerase domain-containing protein</fullName>
    </recommendedName>
</protein>
<dbReference type="EMBL" id="ML993580">
    <property type="protein sequence ID" value="KAF2172638.1"/>
    <property type="molecule type" value="Genomic_DNA"/>
</dbReference>
<dbReference type="Pfam" id="PF01073">
    <property type="entry name" value="3Beta_HSD"/>
    <property type="match status" value="1"/>
</dbReference>
<sequence length="366" mass="40244">MSAENQTLDEPLGRVLVVGGSGFVGTHCLRDVLRTGGPDVQVYTLNHKIPETSKQVSGVTYLSADLGDDEAVLKAVQEAKPTVILHFASPRPFIEAPSLYERVNIQGVKNLLSACDIVGTVHAFVYCSSVSIIDNGRLATLHGDESWPVLFAPEQREPYWHSKAVGETLVLGHNAKNSQKMLTTALRVTSIFGEDDEQVIGGMIRQAKSGGFKVQIGEGRNRNCWTYVGTVTQAHVLAARCLLRERGSVVGDEMRVGGEAFFITNGEARSFWGFARQVATEAGFPVREEEVRVLPAFMAWVIGYVSEWVAWFGGRKAEIRRASLRYAVVEQVFSMEKAKRRMGFVPAVGLDEAVRRGVESFRGKLI</sequence>
<evidence type="ECO:0000259" key="3">
    <source>
        <dbReference type="Pfam" id="PF01073"/>
    </source>
</evidence>
<reference evidence="4" key="1">
    <citation type="journal article" date="2020" name="Stud. Mycol.">
        <title>101 Dothideomycetes genomes: a test case for predicting lifestyles and emergence of pathogens.</title>
        <authorList>
            <person name="Haridas S."/>
            <person name="Albert R."/>
            <person name="Binder M."/>
            <person name="Bloem J."/>
            <person name="Labutti K."/>
            <person name="Salamov A."/>
            <person name="Andreopoulos B."/>
            <person name="Baker S."/>
            <person name="Barry K."/>
            <person name="Bills G."/>
            <person name="Bluhm B."/>
            <person name="Cannon C."/>
            <person name="Castanera R."/>
            <person name="Culley D."/>
            <person name="Daum C."/>
            <person name="Ezra D."/>
            <person name="Gonzalez J."/>
            <person name="Henrissat B."/>
            <person name="Kuo A."/>
            <person name="Liang C."/>
            <person name="Lipzen A."/>
            <person name="Lutzoni F."/>
            <person name="Magnuson J."/>
            <person name="Mondo S."/>
            <person name="Nolan M."/>
            <person name="Ohm R."/>
            <person name="Pangilinan J."/>
            <person name="Park H.-J."/>
            <person name="Ramirez L."/>
            <person name="Alfaro M."/>
            <person name="Sun H."/>
            <person name="Tritt A."/>
            <person name="Yoshinaga Y."/>
            <person name="Zwiers L.-H."/>
            <person name="Turgeon B."/>
            <person name="Goodwin S."/>
            <person name="Spatafora J."/>
            <person name="Crous P."/>
            <person name="Grigoriev I."/>
        </authorList>
    </citation>
    <scope>NUCLEOTIDE SEQUENCE</scope>
    <source>
        <strain evidence="4">ATCC 36951</strain>
    </source>
</reference>
<feature type="domain" description="3-beta hydroxysteroid dehydrogenase/isomerase" evidence="3">
    <location>
        <begin position="16"/>
        <end position="287"/>
    </location>
</feature>
<dbReference type="Gene3D" id="3.40.50.720">
    <property type="entry name" value="NAD(P)-binding Rossmann-like Domain"/>
    <property type="match status" value="1"/>
</dbReference>
<dbReference type="InterPro" id="IPR036291">
    <property type="entry name" value="NAD(P)-bd_dom_sf"/>
</dbReference>
<dbReference type="InterPro" id="IPR002225">
    <property type="entry name" value="3Beta_OHSteriod_DH/Estase"/>
</dbReference>
<keyword evidence="2" id="KW-0560">Oxidoreductase</keyword>
<accession>A0A6A6D2J3</accession>
<evidence type="ECO:0000313" key="5">
    <source>
        <dbReference type="Proteomes" id="UP000799537"/>
    </source>
</evidence>
<dbReference type="InterPro" id="IPR050177">
    <property type="entry name" value="Lipid_A_modif_metabolic_enz"/>
</dbReference>